<proteinExistence type="inferred from homology"/>
<dbReference type="PANTHER" id="PTHR48207:SF3">
    <property type="entry name" value="SUCCINATE--HYDROXYMETHYLGLUTARATE COA-TRANSFERASE"/>
    <property type="match status" value="1"/>
</dbReference>
<comment type="similarity">
    <text evidence="2">Belongs to the CoA-transferase III family.</text>
</comment>
<reference evidence="19" key="1">
    <citation type="submission" date="2025-08" db="UniProtKB">
        <authorList>
            <consortium name="RefSeq"/>
        </authorList>
    </citation>
    <scope>IDENTIFICATION</scope>
    <source>
        <tissue evidence="19">Gonads</tissue>
    </source>
</reference>
<dbReference type="SUPFAM" id="SSF89796">
    <property type="entry name" value="CoA-transferase family III (CaiB/BaiF)"/>
    <property type="match status" value="1"/>
</dbReference>
<dbReference type="KEGG" id="lak:106181348"/>
<dbReference type="Pfam" id="PF02515">
    <property type="entry name" value="CoA_transf_3"/>
    <property type="match status" value="1"/>
</dbReference>
<dbReference type="Gene3D" id="3.30.1540.10">
    <property type="entry name" value="formyl-coa transferase, domain 3"/>
    <property type="match status" value="1"/>
</dbReference>
<evidence type="ECO:0000256" key="15">
    <source>
        <dbReference type="ARBA" id="ARBA00072178"/>
    </source>
</evidence>
<evidence type="ECO:0000256" key="12">
    <source>
        <dbReference type="ARBA" id="ARBA00052957"/>
    </source>
</evidence>
<dbReference type="OrthoDB" id="5863171at2759"/>
<dbReference type="FunFam" id="3.40.50.10540:FF:000005">
    <property type="entry name" value="succinate--hydroxymethylglutarate CoA-transferase isoform X1"/>
    <property type="match status" value="1"/>
</dbReference>
<evidence type="ECO:0000256" key="4">
    <source>
        <dbReference type="ARBA" id="ARBA00022946"/>
    </source>
</evidence>
<keyword evidence="18" id="KW-1185">Reference proteome</keyword>
<comment type="catalytic activity">
    <reaction evidence="11">
        <text>hexanedioate + glutaryl-CoA = hexanedioyl-CoA + glutarate</text>
        <dbReference type="Rhea" id="RHEA:81711"/>
        <dbReference type="ChEBI" id="CHEBI:17128"/>
        <dbReference type="ChEBI" id="CHEBI:30921"/>
        <dbReference type="ChEBI" id="CHEBI:57378"/>
        <dbReference type="ChEBI" id="CHEBI:76327"/>
    </reaction>
    <physiologicalReaction direction="left-to-right" evidence="11">
        <dbReference type="Rhea" id="RHEA:81712"/>
    </physiologicalReaction>
    <physiologicalReaction direction="right-to-left" evidence="11">
        <dbReference type="Rhea" id="RHEA:81713"/>
    </physiologicalReaction>
</comment>
<keyword evidence="3" id="KW-0808">Transferase</keyword>
<dbReference type="InterPro" id="IPR044855">
    <property type="entry name" value="CoA-Trfase_III_dom3_sf"/>
</dbReference>
<keyword evidence="5" id="KW-0007">Acetylation</keyword>
<comment type="catalytic activity">
    <reaction evidence="10">
        <text>3-hydroxy-3-methylglutarate + glutaryl-CoA = (3S)-3-hydroxy-3-methylglutaryl-CoA + glutarate</text>
        <dbReference type="Rhea" id="RHEA:81723"/>
        <dbReference type="ChEBI" id="CHEBI:17325"/>
        <dbReference type="ChEBI" id="CHEBI:30921"/>
        <dbReference type="ChEBI" id="CHEBI:43074"/>
        <dbReference type="ChEBI" id="CHEBI:57378"/>
    </reaction>
    <physiologicalReaction direction="left-to-right" evidence="10">
        <dbReference type="Rhea" id="RHEA:81724"/>
    </physiologicalReaction>
    <physiologicalReaction direction="right-to-left" evidence="10">
        <dbReference type="Rhea" id="RHEA:81725"/>
    </physiologicalReaction>
</comment>
<dbReference type="InterPro" id="IPR003673">
    <property type="entry name" value="CoA-Trfase_fam_III"/>
</dbReference>
<dbReference type="GO" id="GO:0047369">
    <property type="term" value="F:succinate-hydroxymethylglutarate CoA-transferase activity"/>
    <property type="evidence" value="ECO:0007669"/>
    <property type="project" value="UniProtKB-EC"/>
</dbReference>
<keyword evidence="4" id="KW-0809">Transit peptide</keyword>
<dbReference type="Proteomes" id="UP000085678">
    <property type="component" value="Unplaced"/>
</dbReference>
<evidence type="ECO:0000313" key="18">
    <source>
        <dbReference type="Proteomes" id="UP000085678"/>
    </source>
</evidence>
<evidence type="ECO:0000256" key="17">
    <source>
        <dbReference type="ARBA" id="ARBA00080717"/>
    </source>
</evidence>
<comment type="catalytic activity">
    <reaction evidence="9">
        <text>itaconate + glutaryl-CoA = itaconyl-CoA + glutarate</text>
        <dbReference type="Rhea" id="RHEA:81715"/>
        <dbReference type="ChEBI" id="CHEBI:17240"/>
        <dbReference type="ChEBI" id="CHEBI:30921"/>
        <dbReference type="ChEBI" id="CHEBI:57378"/>
        <dbReference type="ChEBI" id="CHEBI:57381"/>
    </reaction>
    <physiologicalReaction direction="left-to-right" evidence="9">
        <dbReference type="Rhea" id="RHEA:81716"/>
    </physiologicalReaction>
    <physiologicalReaction direction="right-to-left" evidence="9">
        <dbReference type="Rhea" id="RHEA:81717"/>
    </physiologicalReaction>
</comment>
<name>A0A1S3KEV0_LINAN</name>
<evidence type="ECO:0000256" key="10">
    <source>
        <dbReference type="ARBA" id="ARBA00052000"/>
    </source>
</evidence>
<dbReference type="EC" id="2.8.3.13" evidence="14"/>
<dbReference type="FunCoup" id="A0A1S3KEV0">
    <property type="interactions" value="13"/>
</dbReference>
<dbReference type="InParanoid" id="A0A1S3KEV0"/>
<sequence length="441" mass="48121">MALPGTRHLCFSRCKTNLYTVIRSIASSQTFCRSASKDNRENKHDLPLEGIRVIDMTRVLAGPYCTMILGDLGAEVIKVERPGIGDETRSWGPPFCGDQSAYFLSINRNKKSVAVNFKSPDGNQIIKELIKKSDVLIENYIPGKLGEMGLSYQDLQEVNPRLVYCSITGYGHTGPYSLRAGYDVIAAGVGGLMHITGPADGEPCRVGVAMTDLSTGLYAYGAIMAALLYRNKTGHGQHIDCNLLNTQIATLTHIASNYLNAGQEAKRHGTGHESIVPYQAFKTSDGYLTVGAGNNVHFEVLCKRIGMEELLKNPKYSSNKSRVKHRQELIEALAQRFSQKSTSEWLDIFEGCGMPYGPINNMEGVFNDPHVLQTGIVQKMAHPTAGDIRVVGPAVRYSDFDLVLQCPPPTLGQHTGEVLQELLGFSSSQIQGLAEKGVVGL</sequence>
<evidence type="ECO:0000256" key="14">
    <source>
        <dbReference type="ARBA" id="ARBA00066474"/>
    </source>
</evidence>
<dbReference type="GeneID" id="106181348"/>
<dbReference type="InterPro" id="IPR050483">
    <property type="entry name" value="CoA-transferase_III_domain"/>
</dbReference>
<gene>
    <name evidence="19" type="primary">LOC106181348</name>
</gene>
<evidence type="ECO:0000313" key="19">
    <source>
        <dbReference type="RefSeq" id="XP_013421160.1"/>
    </source>
</evidence>
<comment type="function">
    <text evidence="13">Coenzyme A (CoA) transferase that reversibly catalyzes the transfer of a CoA moiety from a dicarboxyl-CoA to a dicarboxylate in a metabolite recycling process. Displays preference for succinyl-CoA and glutarate-CoA as dicarboxyl-CoA donors and glutarate, succinate, adipate/hexanedioate, itaconate and 3-hydroxy-3-methylglutarate as dicarboxylate acceptors. Acts on intermediates or end products of lysine and tryptophan degradation pathway, in particular catalyzes succinyl-CoA-dependent reesterification of free glutarate into glutaryl-CoA to prevent renal excretion of glutarate. Upon inflammation, may convert macrophage-derived itaconate to itaconyl-CoA in erythroid precursors where it negatively regulates the TCA cycle and heme synthesis to limit erythroid differentiation in the context of stress erythropoiesis.</text>
</comment>
<evidence type="ECO:0000256" key="1">
    <source>
        <dbReference type="ARBA" id="ARBA00004173"/>
    </source>
</evidence>
<evidence type="ECO:0000256" key="2">
    <source>
        <dbReference type="ARBA" id="ARBA00008383"/>
    </source>
</evidence>
<comment type="catalytic activity">
    <reaction evidence="8">
        <text>3-hydroxy-3-methylglutarate + succinyl-CoA = (3S)-3-hydroxy-3-methylglutaryl-CoA + succinate</text>
        <dbReference type="Rhea" id="RHEA:12284"/>
        <dbReference type="ChEBI" id="CHEBI:17325"/>
        <dbReference type="ChEBI" id="CHEBI:30031"/>
        <dbReference type="ChEBI" id="CHEBI:43074"/>
        <dbReference type="ChEBI" id="CHEBI:57292"/>
        <dbReference type="EC" id="2.8.3.13"/>
    </reaction>
    <physiologicalReaction direction="left-to-right" evidence="8">
        <dbReference type="Rhea" id="RHEA:12285"/>
    </physiologicalReaction>
    <physiologicalReaction direction="right-to-left" evidence="8">
        <dbReference type="Rhea" id="RHEA:12286"/>
    </physiologicalReaction>
</comment>
<evidence type="ECO:0000256" key="7">
    <source>
        <dbReference type="ARBA" id="ARBA00050578"/>
    </source>
</evidence>
<accession>A0A1S3KEV0</accession>
<dbReference type="FunFam" id="3.30.1540.10:FF:000005">
    <property type="entry name" value="succinate--hydroxymethylglutarate CoA-transferase isoform X4"/>
    <property type="match status" value="1"/>
</dbReference>
<evidence type="ECO:0000256" key="6">
    <source>
        <dbReference type="ARBA" id="ARBA00023128"/>
    </source>
</evidence>
<dbReference type="PANTHER" id="PTHR48207">
    <property type="entry name" value="SUCCINATE--HYDROXYMETHYLGLUTARATE COA-TRANSFERASE"/>
    <property type="match status" value="1"/>
</dbReference>
<dbReference type="Gene3D" id="3.40.50.10540">
    <property type="entry name" value="Crotonobetainyl-coa:carnitine coa-transferase, domain 1"/>
    <property type="match status" value="1"/>
</dbReference>
<keyword evidence="6" id="KW-0496">Mitochondrion</keyword>
<comment type="catalytic activity">
    <reaction evidence="12">
        <text>itaconate + succinyl-CoA = itaconyl-CoA + succinate</text>
        <dbReference type="Rhea" id="RHEA:38283"/>
        <dbReference type="ChEBI" id="CHEBI:17240"/>
        <dbReference type="ChEBI" id="CHEBI:30031"/>
        <dbReference type="ChEBI" id="CHEBI:57292"/>
        <dbReference type="ChEBI" id="CHEBI:57381"/>
    </reaction>
    <physiologicalReaction direction="left-to-right" evidence="12">
        <dbReference type="Rhea" id="RHEA:38284"/>
    </physiologicalReaction>
    <physiologicalReaction direction="right-to-left" evidence="12">
        <dbReference type="Rhea" id="RHEA:38285"/>
    </physiologicalReaction>
</comment>
<evidence type="ECO:0000256" key="16">
    <source>
        <dbReference type="ARBA" id="ARBA00075311"/>
    </source>
</evidence>
<dbReference type="RefSeq" id="XP_013421160.1">
    <property type="nucleotide sequence ID" value="XM_013565706.1"/>
</dbReference>
<evidence type="ECO:0000256" key="11">
    <source>
        <dbReference type="ARBA" id="ARBA00052509"/>
    </source>
</evidence>
<protein>
    <recommendedName>
        <fullName evidence="15">Succinyl-CoA:glutarate CoA-transferase</fullName>
        <ecNumber evidence="14">2.8.3.13</ecNumber>
    </recommendedName>
    <alternativeName>
        <fullName evidence="17">Dicarboxyl-CoA:dicarboxylic acid coenzyme A transferase SUGCT</fullName>
    </alternativeName>
    <alternativeName>
        <fullName evidence="16">Succinate--hydroxymethylglutarate CoA-transferase</fullName>
    </alternativeName>
</protein>
<dbReference type="GO" id="GO:0005739">
    <property type="term" value="C:mitochondrion"/>
    <property type="evidence" value="ECO:0007669"/>
    <property type="project" value="UniProtKB-SubCell"/>
</dbReference>
<comment type="subcellular location">
    <subcellularLocation>
        <location evidence="1">Mitochondrion</location>
    </subcellularLocation>
</comment>
<evidence type="ECO:0000256" key="13">
    <source>
        <dbReference type="ARBA" id="ARBA00059512"/>
    </source>
</evidence>
<evidence type="ECO:0000256" key="8">
    <source>
        <dbReference type="ARBA" id="ARBA00051001"/>
    </source>
</evidence>
<evidence type="ECO:0000256" key="9">
    <source>
        <dbReference type="ARBA" id="ARBA00051571"/>
    </source>
</evidence>
<dbReference type="InterPro" id="IPR023606">
    <property type="entry name" value="CoA-Trfase_III_dom_1_sf"/>
</dbReference>
<organism evidence="18 19">
    <name type="scientific">Lingula anatina</name>
    <name type="common">Brachiopod</name>
    <name type="synonym">Lingula unguis</name>
    <dbReference type="NCBI Taxonomy" id="7574"/>
    <lineage>
        <taxon>Eukaryota</taxon>
        <taxon>Metazoa</taxon>
        <taxon>Spiralia</taxon>
        <taxon>Lophotrochozoa</taxon>
        <taxon>Brachiopoda</taxon>
        <taxon>Linguliformea</taxon>
        <taxon>Lingulata</taxon>
        <taxon>Lingulida</taxon>
        <taxon>Linguloidea</taxon>
        <taxon>Lingulidae</taxon>
        <taxon>Lingula</taxon>
    </lineage>
</organism>
<evidence type="ECO:0000256" key="3">
    <source>
        <dbReference type="ARBA" id="ARBA00022679"/>
    </source>
</evidence>
<dbReference type="AlphaFoldDB" id="A0A1S3KEV0"/>
<dbReference type="STRING" id="7574.A0A1S3KEV0"/>
<evidence type="ECO:0000256" key="5">
    <source>
        <dbReference type="ARBA" id="ARBA00022990"/>
    </source>
</evidence>
<comment type="catalytic activity">
    <reaction evidence="7">
        <text>glutarate + succinyl-CoA = glutaryl-CoA + succinate</text>
        <dbReference type="Rhea" id="RHEA:67900"/>
        <dbReference type="ChEBI" id="CHEBI:30031"/>
        <dbReference type="ChEBI" id="CHEBI:30921"/>
        <dbReference type="ChEBI" id="CHEBI:57292"/>
        <dbReference type="ChEBI" id="CHEBI:57378"/>
    </reaction>
    <physiologicalReaction direction="left-to-right" evidence="7">
        <dbReference type="Rhea" id="RHEA:67901"/>
    </physiologicalReaction>
    <physiologicalReaction direction="right-to-left" evidence="7">
        <dbReference type="Rhea" id="RHEA:67902"/>
    </physiologicalReaction>
</comment>